<gene>
    <name evidence="1" type="ORF">AB2L27_18005</name>
</gene>
<dbReference type="EMBL" id="JBGFTU010000026">
    <property type="protein sequence ID" value="MEZ0166655.1"/>
    <property type="molecule type" value="Genomic_DNA"/>
</dbReference>
<dbReference type="RefSeq" id="WP_370442871.1">
    <property type="nucleotide sequence ID" value="NZ_JBGFTU010000026.1"/>
</dbReference>
<organism evidence="1 2">
    <name type="scientific">Kineococcus halophytocola</name>
    <dbReference type="NCBI Taxonomy" id="3234027"/>
    <lineage>
        <taxon>Bacteria</taxon>
        <taxon>Bacillati</taxon>
        <taxon>Actinomycetota</taxon>
        <taxon>Actinomycetes</taxon>
        <taxon>Kineosporiales</taxon>
        <taxon>Kineosporiaceae</taxon>
        <taxon>Kineococcus</taxon>
    </lineage>
</organism>
<sequence>MEHPGLPLSYVEDLEMFPRDPEHIPDWLHEKFTAAGRLPHYLTHPAL</sequence>
<keyword evidence="2" id="KW-1185">Reference proteome</keyword>
<proteinExistence type="predicted"/>
<accession>A0ABV4H8A6</accession>
<name>A0ABV4H8A6_9ACTN</name>
<comment type="caution">
    <text evidence="1">The sequence shown here is derived from an EMBL/GenBank/DDBJ whole genome shotgun (WGS) entry which is preliminary data.</text>
</comment>
<evidence type="ECO:0000313" key="1">
    <source>
        <dbReference type="EMBL" id="MEZ0166655.1"/>
    </source>
</evidence>
<protein>
    <submittedName>
        <fullName evidence="1">Uncharacterized protein</fullName>
    </submittedName>
</protein>
<dbReference type="Proteomes" id="UP001565927">
    <property type="component" value="Unassembled WGS sequence"/>
</dbReference>
<reference evidence="1 2" key="1">
    <citation type="submission" date="2024-07" db="EMBL/GenBank/DDBJ databases">
        <authorList>
            <person name="Thanompreechachai J."/>
            <person name="Duangmal K."/>
        </authorList>
    </citation>
    <scope>NUCLEOTIDE SEQUENCE [LARGE SCALE GENOMIC DNA]</scope>
    <source>
        <strain evidence="1 2">LSe6-4</strain>
    </source>
</reference>
<evidence type="ECO:0000313" key="2">
    <source>
        <dbReference type="Proteomes" id="UP001565927"/>
    </source>
</evidence>